<evidence type="ECO:0000313" key="2">
    <source>
        <dbReference type="EMBL" id="HHS62939.1"/>
    </source>
</evidence>
<dbReference type="Pfam" id="PF20208">
    <property type="entry name" value="ARPP-1"/>
    <property type="match status" value="1"/>
</dbReference>
<organism evidence="2">
    <name type="scientific">candidate division WOR-3 bacterium</name>
    <dbReference type="NCBI Taxonomy" id="2052148"/>
    <lineage>
        <taxon>Bacteria</taxon>
        <taxon>Bacteria division WOR-3</taxon>
    </lineage>
</organism>
<comment type="caution">
    <text evidence="2">The sequence shown here is derived from an EMBL/GenBank/DDBJ whole genome shotgun (WGS) entry which is preliminary data.</text>
</comment>
<name>A0A7C6AGC5_UNCW3</name>
<gene>
    <name evidence="2" type="ORF">ENV70_04930</name>
</gene>
<feature type="domain" description="ARG and Rhodanese-Phosphatase-superfamily-associated" evidence="1">
    <location>
        <begin position="31"/>
        <end position="315"/>
    </location>
</feature>
<protein>
    <recommendedName>
        <fullName evidence="1">ARG and Rhodanese-Phosphatase-superfamily-associated domain-containing protein</fullName>
    </recommendedName>
</protein>
<sequence>MRRGTLTFIAFLILVFGKAPEKVVGNYISSLKIGFPIEYKNLKIFPLEMVSNPLFKDFTILDEAMDRGWLKIREIEAGNVNQVEIKNNGDEPVFILTGEMITGAKQDRMIKEDILLPPNSGWIKVDVYCVEHGRWVSVSEEFKSGGLVVPNIVRQRAKLSESQTEVWAEVARTQDKLGVASKTGTVRANYEDKDVQKVIEEYDRGFGKIPKLSKSTIGVVVTTGEKIICLDLFVSNSLLNKLWKKLIKSYAMDAIGGEKSSITKQDIENFIEGFEEAKYISTGTPGHGTLLAIESKIGRGSALVYNNAVIHMDFFPDERGLIDRGTDLRLDFRRNQRFDE</sequence>
<dbReference type="InterPro" id="IPR046699">
    <property type="entry name" value="ARPP-1"/>
</dbReference>
<dbReference type="EMBL" id="DTHJ01000103">
    <property type="protein sequence ID" value="HHS62939.1"/>
    <property type="molecule type" value="Genomic_DNA"/>
</dbReference>
<accession>A0A7C6AGC5</accession>
<dbReference type="AlphaFoldDB" id="A0A7C6AGC5"/>
<evidence type="ECO:0000259" key="1">
    <source>
        <dbReference type="Pfam" id="PF20208"/>
    </source>
</evidence>
<proteinExistence type="predicted"/>
<reference evidence="2" key="1">
    <citation type="journal article" date="2020" name="mSystems">
        <title>Genome- and Community-Level Interaction Insights into Carbon Utilization and Element Cycling Functions of Hydrothermarchaeota in Hydrothermal Sediment.</title>
        <authorList>
            <person name="Zhou Z."/>
            <person name="Liu Y."/>
            <person name="Xu W."/>
            <person name="Pan J."/>
            <person name="Luo Z.H."/>
            <person name="Li M."/>
        </authorList>
    </citation>
    <scope>NUCLEOTIDE SEQUENCE [LARGE SCALE GENOMIC DNA]</scope>
    <source>
        <strain evidence="2">SpSt-783</strain>
    </source>
</reference>